<feature type="region of interest" description="Disordered" evidence="1">
    <location>
        <begin position="1"/>
        <end position="35"/>
    </location>
</feature>
<comment type="caution">
    <text evidence="2">The sequence shown here is derived from an EMBL/GenBank/DDBJ whole genome shotgun (WGS) entry which is preliminary data.</text>
</comment>
<evidence type="ECO:0000256" key="1">
    <source>
        <dbReference type="SAM" id="MobiDB-lite"/>
    </source>
</evidence>
<proteinExistence type="predicted"/>
<dbReference type="Proteomes" id="UP000197138">
    <property type="component" value="Unassembled WGS sequence"/>
</dbReference>
<evidence type="ECO:0000313" key="2">
    <source>
        <dbReference type="EMBL" id="OWM66803.1"/>
    </source>
</evidence>
<protein>
    <submittedName>
        <fullName evidence="2">Uncharacterized protein</fullName>
    </submittedName>
</protein>
<gene>
    <name evidence="2" type="ORF">CDL15_Pgr012395</name>
</gene>
<evidence type="ECO:0000313" key="3">
    <source>
        <dbReference type="Proteomes" id="UP000197138"/>
    </source>
</evidence>
<dbReference type="EMBL" id="MTKT01005532">
    <property type="protein sequence ID" value="OWM66803.1"/>
    <property type="molecule type" value="Genomic_DNA"/>
</dbReference>
<accession>A0A218W2N3</accession>
<organism evidence="2 3">
    <name type="scientific">Punica granatum</name>
    <name type="common">Pomegranate</name>
    <dbReference type="NCBI Taxonomy" id="22663"/>
    <lineage>
        <taxon>Eukaryota</taxon>
        <taxon>Viridiplantae</taxon>
        <taxon>Streptophyta</taxon>
        <taxon>Embryophyta</taxon>
        <taxon>Tracheophyta</taxon>
        <taxon>Spermatophyta</taxon>
        <taxon>Magnoliopsida</taxon>
        <taxon>eudicotyledons</taxon>
        <taxon>Gunneridae</taxon>
        <taxon>Pentapetalae</taxon>
        <taxon>rosids</taxon>
        <taxon>malvids</taxon>
        <taxon>Myrtales</taxon>
        <taxon>Lythraceae</taxon>
        <taxon>Punica</taxon>
    </lineage>
</organism>
<dbReference type="AlphaFoldDB" id="A0A218W2N3"/>
<name>A0A218W2N3_PUNGR</name>
<reference evidence="3" key="1">
    <citation type="journal article" date="2017" name="Plant J.">
        <title>The pomegranate (Punica granatum L.) genome and the genomics of punicalagin biosynthesis.</title>
        <authorList>
            <person name="Qin G."/>
            <person name="Xu C."/>
            <person name="Ming R."/>
            <person name="Tang H."/>
            <person name="Guyot R."/>
            <person name="Kramer E.M."/>
            <person name="Hu Y."/>
            <person name="Yi X."/>
            <person name="Qi Y."/>
            <person name="Xu X."/>
            <person name="Gao Z."/>
            <person name="Pan H."/>
            <person name="Jian J."/>
            <person name="Tian Y."/>
            <person name="Yue Z."/>
            <person name="Xu Y."/>
        </authorList>
    </citation>
    <scope>NUCLEOTIDE SEQUENCE [LARGE SCALE GENOMIC DNA]</scope>
    <source>
        <strain evidence="3">cv. Dabenzi</strain>
    </source>
</reference>
<sequence>MREKQGPIGKAQKPAKGEDKQQTSKRRKPALWHYSSPDHRSVRRYPIWDFKNPSWYQNDQWHLRVHFRSLLPKSEHSRTFADAFLTGLPGRPIHGQVNGTQKRACIYPRTTRTMEQVLNCLSRLVLVSRVSPDPAKGPFQMGSSAQSSFGGKWTFELHPTHSLQLLGLGKSFRLGPSKSVRSPE</sequence>